<reference evidence="2 3" key="1">
    <citation type="submission" date="2020-06" db="EMBL/GenBank/DDBJ databases">
        <title>Genome sequence of Rhizobium sp strain ADMK78.</title>
        <authorList>
            <person name="Rahi P."/>
        </authorList>
    </citation>
    <scope>NUCLEOTIDE SEQUENCE [LARGE SCALE GENOMIC DNA]</scope>
    <source>
        <strain evidence="2 3">ADMK78</strain>
        <plasmid evidence="2 3">pPRADMK78_01</plasmid>
    </source>
</reference>
<keyword evidence="3" id="KW-1185">Reference proteome</keyword>
<dbReference type="Proteomes" id="UP000308530">
    <property type="component" value="Plasmid pPRADMK78_01"/>
</dbReference>
<dbReference type="Pfam" id="PF13521">
    <property type="entry name" value="AAA_28"/>
    <property type="match status" value="1"/>
</dbReference>
<dbReference type="InterPro" id="IPR027417">
    <property type="entry name" value="P-loop_NTPase"/>
</dbReference>
<organism evidence="2 3">
    <name type="scientific">Peteryoungia desertarenae</name>
    <dbReference type="NCBI Taxonomy" id="1813451"/>
    <lineage>
        <taxon>Bacteria</taxon>
        <taxon>Pseudomonadati</taxon>
        <taxon>Pseudomonadota</taxon>
        <taxon>Alphaproteobacteria</taxon>
        <taxon>Hyphomicrobiales</taxon>
        <taxon>Rhizobiaceae</taxon>
        <taxon>Peteryoungia</taxon>
    </lineage>
</organism>
<evidence type="ECO:0000313" key="2">
    <source>
        <dbReference type="EMBL" id="QLF71774.1"/>
    </source>
</evidence>
<gene>
    <name evidence="2" type="ORF">FE840_019335</name>
</gene>
<keyword evidence="2" id="KW-0614">Plasmid</keyword>
<evidence type="ECO:0000259" key="1">
    <source>
        <dbReference type="Pfam" id="PF13521"/>
    </source>
</evidence>
<evidence type="ECO:0000313" key="3">
    <source>
        <dbReference type="Proteomes" id="UP000308530"/>
    </source>
</evidence>
<proteinExistence type="predicted"/>
<dbReference type="EMBL" id="CP058351">
    <property type="protein sequence ID" value="QLF71774.1"/>
    <property type="molecule type" value="Genomic_DNA"/>
</dbReference>
<dbReference type="RefSeq" id="WP_138289773.1">
    <property type="nucleotide sequence ID" value="NZ_CP058351.1"/>
</dbReference>
<dbReference type="InterPro" id="IPR038727">
    <property type="entry name" value="NadR/Ttd14_AAA_dom"/>
</dbReference>
<accession>A0ABX6QTG4</accession>
<protein>
    <submittedName>
        <fullName evidence="2">AAA family ATPase</fullName>
    </submittedName>
</protein>
<geneLocation type="plasmid" evidence="2 3">
    <name>pPRADMK78_01</name>
</geneLocation>
<name>A0ABX6QTG4_9HYPH</name>
<feature type="domain" description="NadR/Ttd14 AAA" evidence="1">
    <location>
        <begin position="13"/>
        <end position="173"/>
    </location>
</feature>
<dbReference type="SUPFAM" id="SSF52540">
    <property type="entry name" value="P-loop containing nucleoside triphosphate hydrolases"/>
    <property type="match status" value="1"/>
</dbReference>
<sequence length="185" mass="20479">MPRPNRRDLPFLILSGCSGGGKSTLLVELARRGHRTVPEPGQRSVAEEMAGDGAALPWIDIAAFALKAIELTAADLEAAASATCWVVFDRSLVDAVSALNHLGLSEQTTGLLEANRYHSRVFLTPPWRDIFAVTDERRHSFEEAVAEYHRLILTYEDAGYELTMLPRVDVGQRADLIEEYMAQKV</sequence>
<dbReference type="Gene3D" id="3.40.50.300">
    <property type="entry name" value="P-loop containing nucleotide triphosphate hydrolases"/>
    <property type="match status" value="1"/>
</dbReference>